<reference evidence="1" key="2">
    <citation type="submission" date="2018-07" db="EMBL/GenBank/DDBJ databases">
        <authorList>
            <consortium name="NCBI Pathogen Detection Project"/>
        </authorList>
    </citation>
    <scope>NUCLEOTIDE SEQUENCE</scope>
    <source>
        <strain evidence="1">128-87</strain>
    </source>
</reference>
<dbReference type="SUPFAM" id="SSF50939">
    <property type="entry name" value="Sialidases"/>
    <property type="match status" value="1"/>
</dbReference>
<dbReference type="InterPro" id="IPR036278">
    <property type="entry name" value="Sialidase_sf"/>
</dbReference>
<proteinExistence type="predicted"/>
<name>A0A735RAM4_SALDZ</name>
<comment type="caution">
    <text evidence="1">The sequence shown here is derived from an EMBL/GenBank/DDBJ whole genome shotgun (WGS) entry which is preliminary data.</text>
</comment>
<gene>
    <name evidence="1" type="ORF">GND69_001719</name>
</gene>
<organism evidence="1">
    <name type="scientific">Salmonella enterica subsp. diarizonae serovar 48:i:z</name>
    <dbReference type="NCBI Taxonomy" id="1192842"/>
    <lineage>
        <taxon>Bacteria</taxon>
        <taxon>Pseudomonadati</taxon>
        <taxon>Pseudomonadota</taxon>
        <taxon>Gammaproteobacteria</taxon>
        <taxon>Enterobacterales</taxon>
        <taxon>Enterobacteriaceae</taxon>
        <taxon>Salmonella</taxon>
    </lineage>
</organism>
<dbReference type="EMBL" id="DAASUW010000009">
    <property type="protein sequence ID" value="HAE7121995.1"/>
    <property type="molecule type" value="Genomic_DNA"/>
</dbReference>
<dbReference type="AlphaFoldDB" id="A0A735RAM4"/>
<dbReference type="Gene3D" id="2.120.10.10">
    <property type="match status" value="1"/>
</dbReference>
<evidence type="ECO:0000313" key="1">
    <source>
        <dbReference type="EMBL" id="HAE7121995.1"/>
    </source>
</evidence>
<protein>
    <submittedName>
        <fullName evidence="1">Exo-alpha-sialidase</fullName>
    </submittedName>
</protein>
<accession>A0A735RAM4</accession>
<sequence>MGQPFQNGEINATYNPVNGRIYVYFTSCKGLTGWGYSQAGTTDPDHSSQIYFTYSDGEAFNWIDPINITSKLKAQEDEFSWISPCRSVVFPSGRLGLVSSSGIGSVVKSYFVIIDNDIVYLKNHILTSEDTGGEVGVHLLDNGKVVVHSRAYASSDGNGLQKIYISNSTFDQWNFISSVVTSDVKGDLVKLSNGYDNNPLWALTCANGRSDSSVGRSDYRVWFSRDLKKWDKSPITGINTDSVGYISSTDDGDGDGIISSSESGSFIGIWFTYVSQNYIRGRTYSLNGNKLKEVYNTYSDNALSSGAINNYELYINKSNESLCINYNGSGKKILQFGVNDSSTFVLDSSFTGNSVNVDNIDIIYLGAGNFTLSGLTGGYVGKTICIISLSTTNYIKLKRGSTDVEAADRFYFASTGQNNALQISYTTIAMARVTKTINGWVTDIIANTII</sequence>
<reference evidence="1" key="1">
    <citation type="journal article" date="2018" name="Genome Biol.">
        <title>SKESA: strategic k-mer extension for scrupulous assemblies.</title>
        <authorList>
            <person name="Souvorov A."/>
            <person name="Agarwala R."/>
            <person name="Lipman D.J."/>
        </authorList>
    </citation>
    <scope>NUCLEOTIDE SEQUENCE</scope>
    <source>
        <strain evidence="1">128-87</strain>
    </source>
</reference>
<dbReference type="CDD" id="cd15482">
    <property type="entry name" value="Sialidase_non-viral"/>
    <property type="match status" value="1"/>
</dbReference>